<dbReference type="RefSeq" id="WP_192783668.1">
    <property type="nucleotide sequence ID" value="NZ_JADBEK010000001.1"/>
</dbReference>
<dbReference type="SUPFAM" id="SSF48452">
    <property type="entry name" value="TPR-like"/>
    <property type="match status" value="1"/>
</dbReference>
<evidence type="ECO:0000313" key="4">
    <source>
        <dbReference type="Proteomes" id="UP000633509"/>
    </source>
</evidence>
<dbReference type="Pfam" id="PF13560">
    <property type="entry name" value="HTH_31"/>
    <property type="match status" value="1"/>
</dbReference>
<dbReference type="InterPro" id="IPR050807">
    <property type="entry name" value="TransReg_Diox_bact_type"/>
</dbReference>
<dbReference type="SMART" id="SM00530">
    <property type="entry name" value="HTH_XRE"/>
    <property type="match status" value="1"/>
</dbReference>
<dbReference type="InterPro" id="IPR011990">
    <property type="entry name" value="TPR-like_helical_dom_sf"/>
</dbReference>
<keyword evidence="1" id="KW-0238">DNA-binding</keyword>
<proteinExistence type="predicted"/>
<reference evidence="3 4" key="1">
    <citation type="submission" date="2020-10" db="EMBL/GenBank/DDBJ databases">
        <title>Sequencing the genomes of 1000 actinobacteria strains.</title>
        <authorList>
            <person name="Klenk H.-P."/>
        </authorList>
    </citation>
    <scope>NUCLEOTIDE SEQUENCE [LARGE SCALE GENOMIC DNA]</scope>
    <source>
        <strain evidence="3 4">DSM 43173</strain>
    </source>
</reference>
<dbReference type="Proteomes" id="UP000633509">
    <property type="component" value="Unassembled WGS sequence"/>
</dbReference>
<evidence type="ECO:0000259" key="2">
    <source>
        <dbReference type="PROSITE" id="PS50943"/>
    </source>
</evidence>
<evidence type="ECO:0000313" key="3">
    <source>
        <dbReference type="EMBL" id="MBE1582379.1"/>
    </source>
</evidence>
<accession>A0ABR9LNZ7</accession>
<sequence>MLTQPAFGRRLKQLRTERGLTQAELAGEGMSTGYLSRLESGARPPTEEAVAHLARQLGVAPEDLAEPPDWSLARSLATTVGLDVEETGELLARALRTAGSEDPLLRWQALWQVAEWRRRNREHAEERVCLDALVALAEELGLPELRARARARLARAQREAGQVPAAVETAIGAYRLAAEEGLTPHIVADTLLALVSSLAEAGRMAEARQHADELLDVAAGLPAGRLLAEAAWTVAGVRLRQGEPQVALKLVNDALEQLQGRLDPAMWVRLRIVAARLHLNLTPPETEPARRRIEEVEACLPFAGTPTVEQELLALRARLAFHTGHTDEARALLDRLADAHDHLGYQEQVRLDVLRNQLLLLDGKQDEGMRGLRTLAEQAQERANFDLAAEIWRHAAESLARTGGETRS</sequence>
<name>A0ABR9LNZ7_9ACTN</name>
<keyword evidence="4" id="KW-1185">Reference proteome</keyword>
<dbReference type="PANTHER" id="PTHR46797:SF1">
    <property type="entry name" value="METHYLPHOSPHONATE SYNTHASE"/>
    <property type="match status" value="1"/>
</dbReference>
<dbReference type="SUPFAM" id="SSF47413">
    <property type="entry name" value="lambda repressor-like DNA-binding domains"/>
    <property type="match status" value="1"/>
</dbReference>
<dbReference type="PANTHER" id="PTHR46797">
    <property type="entry name" value="HTH-TYPE TRANSCRIPTIONAL REGULATOR"/>
    <property type="match status" value="1"/>
</dbReference>
<dbReference type="Gene3D" id="1.10.260.40">
    <property type="entry name" value="lambda repressor-like DNA-binding domains"/>
    <property type="match status" value="1"/>
</dbReference>
<dbReference type="InterPro" id="IPR010982">
    <property type="entry name" value="Lambda_DNA-bd_dom_sf"/>
</dbReference>
<dbReference type="CDD" id="cd00093">
    <property type="entry name" value="HTH_XRE"/>
    <property type="match status" value="1"/>
</dbReference>
<organism evidence="3 4">
    <name type="scientific">Nonomuraea angiospora</name>
    <dbReference type="NCBI Taxonomy" id="46172"/>
    <lineage>
        <taxon>Bacteria</taxon>
        <taxon>Bacillati</taxon>
        <taxon>Actinomycetota</taxon>
        <taxon>Actinomycetes</taxon>
        <taxon>Streptosporangiales</taxon>
        <taxon>Streptosporangiaceae</taxon>
        <taxon>Nonomuraea</taxon>
    </lineage>
</organism>
<dbReference type="Gene3D" id="1.25.40.10">
    <property type="entry name" value="Tetratricopeptide repeat domain"/>
    <property type="match status" value="1"/>
</dbReference>
<gene>
    <name evidence="3" type="ORF">H4W80_000637</name>
</gene>
<evidence type="ECO:0000256" key="1">
    <source>
        <dbReference type="ARBA" id="ARBA00023125"/>
    </source>
</evidence>
<comment type="caution">
    <text evidence="3">The sequence shown here is derived from an EMBL/GenBank/DDBJ whole genome shotgun (WGS) entry which is preliminary data.</text>
</comment>
<dbReference type="PROSITE" id="PS50943">
    <property type="entry name" value="HTH_CROC1"/>
    <property type="match status" value="1"/>
</dbReference>
<protein>
    <submittedName>
        <fullName evidence="3">Transcriptional regulator with XRE-family HTH domain</fullName>
    </submittedName>
</protein>
<feature type="domain" description="HTH cro/C1-type" evidence="2">
    <location>
        <begin position="11"/>
        <end position="64"/>
    </location>
</feature>
<dbReference type="EMBL" id="JADBEK010000001">
    <property type="protein sequence ID" value="MBE1582379.1"/>
    <property type="molecule type" value="Genomic_DNA"/>
</dbReference>
<dbReference type="InterPro" id="IPR001387">
    <property type="entry name" value="Cro/C1-type_HTH"/>
</dbReference>